<evidence type="ECO:0000313" key="2">
    <source>
        <dbReference type="EMBL" id="MBC5732354.1"/>
    </source>
</evidence>
<dbReference type="EMBL" id="JACOPP010000001">
    <property type="protein sequence ID" value="MBC5732354.1"/>
    <property type="molecule type" value="Genomic_DNA"/>
</dbReference>
<sequence>MNPYRIVEMGNGVTAIEEGAVRMFLVRGKTRAALIDTGFGGGALMRQVEELWPGPLTVVNTHGHMDHVGANRQFAQVLAHPADWPEICRNSGCGAEHLRPLQAGDRLELGQRTLEVRETPGHTPGSIVLLERDRRLLFGGDNVSDRPIFLCLPGASLREYLESLRRLQEWSRDYDIIYAAHGKAEQPVAQIHALICCCTCVQEGSLTGTELEPYGGHARNLYEHNGAAIYCGHRG</sequence>
<dbReference type="Proteomes" id="UP000661435">
    <property type="component" value="Unassembled WGS sequence"/>
</dbReference>
<comment type="caution">
    <text evidence="2">The sequence shown here is derived from an EMBL/GenBank/DDBJ whole genome shotgun (WGS) entry which is preliminary data.</text>
</comment>
<dbReference type="InterPro" id="IPR001279">
    <property type="entry name" value="Metallo-B-lactamas"/>
</dbReference>
<dbReference type="PANTHER" id="PTHR42951:SF22">
    <property type="entry name" value="METALLO BETA-LACTAMASE SUPERFAMILY LIPOPROTEIN"/>
    <property type="match status" value="1"/>
</dbReference>
<accession>A0A8J6JBV4</accession>
<organism evidence="2 3">
    <name type="scientific">Lawsonibacter hominis</name>
    <dbReference type="NCBI Taxonomy" id="2763053"/>
    <lineage>
        <taxon>Bacteria</taxon>
        <taxon>Bacillati</taxon>
        <taxon>Bacillota</taxon>
        <taxon>Clostridia</taxon>
        <taxon>Eubacteriales</taxon>
        <taxon>Oscillospiraceae</taxon>
        <taxon>Lawsonibacter</taxon>
    </lineage>
</organism>
<proteinExistence type="predicted"/>
<feature type="domain" description="Metallo-beta-lactamase" evidence="1">
    <location>
        <begin position="20"/>
        <end position="181"/>
    </location>
</feature>
<keyword evidence="3" id="KW-1185">Reference proteome</keyword>
<protein>
    <submittedName>
        <fullName evidence="2">MBL fold metallo-hydrolase</fullName>
    </submittedName>
</protein>
<dbReference type="SUPFAM" id="SSF56281">
    <property type="entry name" value="Metallo-hydrolase/oxidoreductase"/>
    <property type="match status" value="1"/>
</dbReference>
<name>A0A8J6JBV4_9FIRM</name>
<dbReference type="SMART" id="SM00849">
    <property type="entry name" value="Lactamase_B"/>
    <property type="match status" value="1"/>
</dbReference>
<dbReference type="PANTHER" id="PTHR42951">
    <property type="entry name" value="METALLO-BETA-LACTAMASE DOMAIN-CONTAINING"/>
    <property type="match status" value="1"/>
</dbReference>
<dbReference type="RefSeq" id="WP_186906253.1">
    <property type="nucleotide sequence ID" value="NZ_JACOPP010000001.1"/>
</dbReference>
<dbReference type="InterPro" id="IPR050855">
    <property type="entry name" value="NDM-1-like"/>
</dbReference>
<dbReference type="Pfam" id="PF00753">
    <property type="entry name" value="Lactamase_B"/>
    <property type="match status" value="1"/>
</dbReference>
<dbReference type="AlphaFoldDB" id="A0A8J6JBV4"/>
<gene>
    <name evidence="2" type="ORF">H8S57_01260</name>
</gene>
<reference evidence="2" key="1">
    <citation type="submission" date="2020-08" db="EMBL/GenBank/DDBJ databases">
        <title>Genome public.</title>
        <authorList>
            <person name="Liu C."/>
            <person name="Sun Q."/>
        </authorList>
    </citation>
    <scope>NUCLEOTIDE SEQUENCE</scope>
    <source>
        <strain evidence="2">NSJ-51</strain>
    </source>
</reference>
<evidence type="ECO:0000313" key="3">
    <source>
        <dbReference type="Proteomes" id="UP000661435"/>
    </source>
</evidence>
<dbReference type="Gene3D" id="3.60.15.10">
    <property type="entry name" value="Ribonuclease Z/Hydroxyacylglutathione hydrolase-like"/>
    <property type="match status" value="1"/>
</dbReference>
<dbReference type="InterPro" id="IPR036866">
    <property type="entry name" value="RibonucZ/Hydroxyglut_hydro"/>
</dbReference>
<evidence type="ECO:0000259" key="1">
    <source>
        <dbReference type="SMART" id="SM00849"/>
    </source>
</evidence>